<dbReference type="Pfam" id="PF00888">
    <property type="entry name" value="Cullin"/>
    <property type="match status" value="1"/>
</dbReference>
<dbReference type="PANTHER" id="PTHR11932">
    <property type="entry name" value="CULLIN"/>
    <property type="match status" value="1"/>
</dbReference>
<gene>
    <name evidence="3" type="ORF">Bca52824_053320</name>
</gene>
<organism evidence="3 4">
    <name type="scientific">Brassica carinata</name>
    <name type="common">Ethiopian mustard</name>
    <name type="synonym">Abyssinian cabbage</name>
    <dbReference type="NCBI Taxonomy" id="52824"/>
    <lineage>
        <taxon>Eukaryota</taxon>
        <taxon>Viridiplantae</taxon>
        <taxon>Streptophyta</taxon>
        <taxon>Embryophyta</taxon>
        <taxon>Tracheophyta</taxon>
        <taxon>Spermatophyta</taxon>
        <taxon>Magnoliopsida</taxon>
        <taxon>eudicotyledons</taxon>
        <taxon>Gunneridae</taxon>
        <taxon>Pentapetalae</taxon>
        <taxon>rosids</taxon>
        <taxon>malvids</taxon>
        <taxon>Brassicales</taxon>
        <taxon>Brassicaceae</taxon>
        <taxon>Brassiceae</taxon>
        <taxon>Brassica</taxon>
    </lineage>
</organism>
<comment type="similarity">
    <text evidence="1">Belongs to the cullin family.</text>
</comment>
<dbReference type="FunFam" id="1.20.1310.10:FF:000020">
    <property type="entry name" value="Cullin-1, putative"/>
    <property type="match status" value="1"/>
</dbReference>
<dbReference type="GO" id="GO:0006511">
    <property type="term" value="P:ubiquitin-dependent protein catabolic process"/>
    <property type="evidence" value="ECO:0007669"/>
    <property type="project" value="InterPro"/>
</dbReference>
<dbReference type="InterPro" id="IPR045093">
    <property type="entry name" value="Cullin"/>
</dbReference>
<dbReference type="InterPro" id="IPR016159">
    <property type="entry name" value="Cullin_repeat-like_dom_sf"/>
</dbReference>
<protein>
    <recommendedName>
        <fullName evidence="2">Cullin N-terminal domain-containing protein</fullName>
    </recommendedName>
</protein>
<dbReference type="InterPro" id="IPR001373">
    <property type="entry name" value="Cullin_N"/>
</dbReference>
<evidence type="ECO:0000259" key="2">
    <source>
        <dbReference type="Pfam" id="PF00888"/>
    </source>
</evidence>
<dbReference type="GO" id="GO:0031625">
    <property type="term" value="F:ubiquitin protein ligase binding"/>
    <property type="evidence" value="ECO:0007669"/>
    <property type="project" value="InterPro"/>
</dbReference>
<dbReference type="AlphaFoldDB" id="A0A8X7R7S9"/>
<dbReference type="Gene3D" id="1.20.1310.10">
    <property type="entry name" value="Cullin Repeats"/>
    <property type="match status" value="4"/>
</dbReference>
<proteinExistence type="inferred from homology"/>
<reference evidence="3 4" key="1">
    <citation type="submission" date="2020-02" db="EMBL/GenBank/DDBJ databases">
        <authorList>
            <person name="Ma Q."/>
            <person name="Huang Y."/>
            <person name="Song X."/>
            <person name="Pei D."/>
        </authorList>
    </citation>
    <scope>NUCLEOTIDE SEQUENCE [LARGE SCALE GENOMIC DNA]</scope>
    <source>
        <strain evidence="3">Sxm20200214</strain>
        <tissue evidence="3">Leaf</tissue>
    </source>
</reference>
<dbReference type="OrthoDB" id="27073at2759"/>
<keyword evidence="4" id="KW-1185">Reference proteome</keyword>
<dbReference type="Proteomes" id="UP000886595">
    <property type="component" value="Unassembled WGS sequence"/>
</dbReference>
<feature type="domain" description="Cullin N-terminal" evidence="2">
    <location>
        <begin position="76"/>
        <end position="211"/>
    </location>
</feature>
<dbReference type="EMBL" id="JAAMPC010000011">
    <property type="protein sequence ID" value="KAG2282100.1"/>
    <property type="molecule type" value="Genomic_DNA"/>
</dbReference>
<evidence type="ECO:0000256" key="1">
    <source>
        <dbReference type="ARBA" id="ARBA00006019"/>
    </source>
</evidence>
<sequence>MSSGQNPKIMTMEKGSDLIDAAVTKLKKILEATHKPDFVPGEYIGNYTMVYNICIQKTPHDLSQQLYEKYGGIFEDYATHTIMVRWLSHFFFYLDHYFTARRSLPSLTEVGMTCFRDHVYLKVHCNVKQVVIAVSERDQQIDRALLKNVLDLFVQNGMGSLERYEEDFEMFFLQETAFYYSRKASRWIQEDSCPEYMIKSEESVKKENERLLEKENSGCSALLRDGKMDDLSRMYRLYHAIPNGLEPVAEAFRLHVTAEGNALIKQAEDAATSGSVEEQVLVRKIIDLHDKYMIYVTDCFQNHTLFHKALTDSFSKTLSSLLSCKPPVSFVATR</sequence>
<dbReference type="SUPFAM" id="SSF74788">
    <property type="entry name" value="Cullin repeat-like"/>
    <property type="match status" value="1"/>
</dbReference>
<comment type="caution">
    <text evidence="3">The sequence shown here is derived from an EMBL/GenBank/DDBJ whole genome shotgun (WGS) entry which is preliminary data.</text>
</comment>
<accession>A0A8X7R7S9</accession>
<name>A0A8X7R7S9_BRACI</name>
<evidence type="ECO:0000313" key="4">
    <source>
        <dbReference type="Proteomes" id="UP000886595"/>
    </source>
</evidence>
<evidence type="ECO:0000313" key="3">
    <source>
        <dbReference type="EMBL" id="KAG2282100.1"/>
    </source>
</evidence>